<dbReference type="GO" id="GO:0004386">
    <property type="term" value="F:helicase activity"/>
    <property type="evidence" value="ECO:0007669"/>
    <property type="project" value="UniProtKB-KW"/>
</dbReference>
<protein>
    <submittedName>
        <fullName evidence="5">DEAD/DEAH box helicase</fullName>
    </submittedName>
</protein>
<reference evidence="6" key="1">
    <citation type="journal article" date="2019" name="Int. J. Syst. Evol. Microbiol.">
        <title>The Global Catalogue of Microorganisms (GCM) 10K type strain sequencing project: providing services to taxonomists for standard genome sequencing and annotation.</title>
        <authorList>
            <consortium name="The Broad Institute Genomics Platform"/>
            <consortium name="The Broad Institute Genome Sequencing Center for Infectious Disease"/>
            <person name="Wu L."/>
            <person name="Ma J."/>
        </authorList>
    </citation>
    <scope>NUCLEOTIDE SEQUENCE [LARGE SCALE GENOMIC DNA]</scope>
    <source>
        <strain evidence="6">CCUG 63369</strain>
    </source>
</reference>
<dbReference type="PANTHER" id="PTHR47957">
    <property type="entry name" value="ATP-DEPENDENT HELICASE HRQ1"/>
    <property type="match status" value="1"/>
</dbReference>
<dbReference type="InterPro" id="IPR014001">
    <property type="entry name" value="Helicase_ATP-bd"/>
</dbReference>
<dbReference type="SMART" id="SM00487">
    <property type="entry name" value="DEXDc"/>
    <property type="match status" value="1"/>
</dbReference>
<keyword evidence="5" id="KW-0378">Hydrolase</keyword>
<gene>
    <name evidence="5" type="ORF">ACFQZU_10565</name>
</gene>
<name>A0ABW3BFW8_9ACTN</name>
<dbReference type="InterPro" id="IPR001650">
    <property type="entry name" value="Helicase_C-like"/>
</dbReference>
<dbReference type="Pfam" id="PF00271">
    <property type="entry name" value="Helicase_C"/>
    <property type="match status" value="1"/>
</dbReference>
<evidence type="ECO:0000313" key="6">
    <source>
        <dbReference type="Proteomes" id="UP001596956"/>
    </source>
</evidence>
<keyword evidence="2" id="KW-0067">ATP-binding</keyword>
<proteinExistence type="predicted"/>
<organism evidence="5 6">
    <name type="scientific">Streptomonospora algeriensis</name>
    <dbReference type="NCBI Taxonomy" id="995084"/>
    <lineage>
        <taxon>Bacteria</taxon>
        <taxon>Bacillati</taxon>
        <taxon>Actinomycetota</taxon>
        <taxon>Actinomycetes</taxon>
        <taxon>Streptosporangiales</taxon>
        <taxon>Nocardiopsidaceae</taxon>
        <taxon>Streptomonospora</taxon>
    </lineage>
</organism>
<evidence type="ECO:0000259" key="3">
    <source>
        <dbReference type="PROSITE" id="PS51192"/>
    </source>
</evidence>
<keyword evidence="5" id="KW-0347">Helicase</keyword>
<comment type="caution">
    <text evidence="5">The sequence shown here is derived from an EMBL/GenBank/DDBJ whole genome shotgun (WGS) entry which is preliminary data.</text>
</comment>
<dbReference type="Pfam" id="PF00270">
    <property type="entry name" value="DEAD"/>
    <property type="match status" value="1"/>
</dbReference>
<evidence type="ECO:0000256" key="2">
    <source>
        <dbReference type="ARBA" id="ARBA00022840"/>
    </source>
</evidence>
<feature type="domain" description="Helicase ATP-binding" evidence="3">
    <location>
        <begin position="100"/>
        <end position="312"/>
    </location>
</feature>
<dbReference type="PANTHER" id="PTHR47957:SF3">
    <property type="entry name" value="ATP-DEPENDENT HELICASE HRQ1"/>
    <property type="match status" value="1"/>
</dbReference>
<dbReference type="InterPro" id="IPR027417">
    <property type="entry name" value="P-loop_NTPase"/>
</dbReference>
<sequence length="1370" mass="150738">MTDRLDPSDVSSLISRTYRRYLRSLLPVRDPRIAEALAGRIADSPLLSKGPLLEITPPYRTGATPRRLIGEGVLSSAFAAADGPSIHLDRPLYLHQEQAVRKARAGRNLVVATGTGSGKTESFLVPILNELEEQRARGELGPGVRAMLLYPMNALANDQVKRLRGLLAHSPHITFGRYTGETKEREHDALEAFAGLNPGEEPLPNELLSRERMRREPPHLLLTNYAMLEYMLLRPADLDLFEGQHSGTWRFIALDEAHVYDGAKAAELAMLLRRLRDRVAPSQELQCIATSATVGDDAAAVTGFASRLFNAEFTWDETDTDRQDLVQATRRTTAEQKPWGPLGAADCSAIAAAEEPGPAILEAAARHGREFPDAFAALDCEERMQRLRGLLIEGGPQPLERLADRLFADTAPEWADGFRVPEPTGSLPDTAALAALVELGSRIRDADGTPLLSARYHLFTRATDGAFTCLSEQGPHVSLARHEVCSECPAPAFEIGACKRCGDVYLIGTMEPEDAVLRLRPQRTPKDPVQWLHLGTAPMAVDDDDDTLEGAGEQKTETRHLCTGCGTVSASESKPCPASCTGRSLLAVRLLKNGSGTTEACLNCGARGCDTLRRFESGNEASAAVVATALYQALPQDTADTAADRPGGGRKLLMFSDSRQAAAFFAPYLNTSYGLLQQRRLILDGLEQGYAAGDEFWVDDLLDHTARAAAAAGHFERRLSRQQRTRRVAPWVMSELVAVDDRQSLEGRGLLRVVLDRPERAALPRAFTSQLGLSEDEVWDLFGELVRTLRQQGAVTMPEDVEADDEAFRPRLGPIFVRENGADRNRKVISWMPTSGGNRRLNYLTRLLKAIGTDAAPAMVLGKIWQLLRDSRDGWLHERRERGIGTVYQVDHTYLSLSPGSAADPPYECDTCRRLHPVAVRGVCPTINCPGTLRPYTLPGPAADDDHYRQLYRTLNPVALTAQEHTAQWSGEEAARIQQDFIHGRINALSCSTTFELGVDVGELQSVFMRNMPPTTANYVQRAGRAGRRADSAALVVTHAQRRSHDLFRYQEPEKMISGQVRAPYVPLGNERIDRRHAHSVALAVFFRHWYEATGEDWRHVGTFFRAEEDSGAPAPVTRVARFLDPVPAEVTAALRRILPAGVAAEIGVEDGAWARRLCAMLEELRTEITEDVEDFERRRLEAFETRRDDIADRFRKTIATVTRRPLLGFLATRNVLPKYGFPVDTVELRTQHSGEPVGAKLELARDLTSAIYEYAPGSSVIAGGKQWTSAGVYRLPGRALLTSNYRVCQSCGYYEESRDRLDVACPACAATAQAAPKKYCVPQFGFVASATVEPAGTVPPRRSWHGSTHVLELAKDPVDLTWPLPSGGA</sequence>
<dbReference type="PROSITE" id="PS51192">
    <property type="entry name" value="HELICASE_ATP_BIND_1"/>
    <property type="match status" value="1"/>
</dbReference>
<dbReference type="CDD" id="cd17923">
    <property type="entry name" value="DEXHc_Hrq1-like"/>
    <property type="match status" value="1"/>
</dbReference>
<dbReference type="EMBL" id="JBHTHR010000289">
    <property type="protein sequence ID" value="MFD0801756.1"/>
    <property type="molecule type" value="Genomic_DNA"/>
</dbReference>
<dbReference type="PROSITE" id="PS51194">
    <property type="entry name" value="HELICASE_CTER"/>
    <property type="match status" value="1"/>
</dbReference>
<keyword evidence="6" id="KW-1185">Reference proteome</keyword>
<evidence type="ECO:0000256" key="1">
    <source>
        <dbReference type="ARBA" id="ARBA00022741"/>
    </source>
</evidence>
<dbReference type="SUPFAM" id="SSF52540">
    <property type="entry name" value="P-loop containing nucleoside triphosphate hydrolases"/>
    <property type="match status" value="2"/>
</dbReference>
<feature type="non-terminal residue" evidence="5">
    <location>
        <position position="1370"/>
    </location>
</feature>
<accession>A0ABW3BFW8</accession>
<evidence type="ECO:0000313" key="5">
    <source>
        <dbReference type="EMBL" id="MFD0801756.1"/>
    </source>
</evidence>
<dbReference type="InterPro" id="IPR011545">
    <property type="entry name" value="DEAD/DEAH_box_helicase_dom"/>
</dbReference>
<dbReference type="Proteomes" id="UP001596956">
    <property type="component" value="Unassembled WGS sequence"/>
</dbReference>
<evidence type="ECO:0000259" key="4">
    <source>
        <dbReference type="PROSITE" id="PS51194"/>
    </source>
</evidence>
<dbReference type="SMART" id="SM00490">
    <property type="entry name" value="HELICc"/>
    <property type="match status" value="1"/>
</dbReference>
<feature type="domain" description="Helicase C-terminal" evidence="4">
    <location>
        <begin position="919"/>
        <end position="1074"/>
    </location>
</feature>
<keyword evidence="1" id="KW-0547">Nucleotide-binding</keyword>
<dbReference type="Gene3D" id="3.40.50.300">
    <property type="entry name" value="P-loop containing nucleotide triphosphate hydrolases"/>
    <property type="match status" value="2"/>
</dbReference>